<dbReference type="AlphaFoldDB" id="A0A397TEY3"/>
<feature type="compositionally biased region" description="Low complexity" evidence="1">
    <location>
        <begin position="18"/>
        <end position="37"/>
    </location>
</feature>
<feature type="compositionally biased region" description="Polar residues" evidence="1">
    <location>
        <begin position="38"/>
        <end position="50"/>
    </location>
</feature>
<evidence type="ECO:0000313" key="2">
    <source>
        <dbReference type="EMBL" id="RIA96698.1"/>
    </source>
</evidence>
<accession>A0A397TEY3</accession>
<feature type="region of interest" description="Disordered" evidence="1">
    <location>
        <begin position="18"/>
        <end position="50"/>
    </location>
</feature>
<dbReference type="EMBL" id="QKYT01000040">
    <property type="protein sequence ID" value="RIA96698.1"/>
    <property type="molecule type" value="Genomic_DNA"/>
</dbReference>
<organism evidence="2 3">
    <name type="scientific">Glomus cerebriforme</name>
    <dbReference type="NCBI Taxonomy" id="658196"/>
    <lineage>
        <taxon>Eukaryota</taxon>
        <taxon>Fungi</taxon>
        <taxon>Fungi incertae sedis</taxon>
        <taxon>Mucoromycota</taxon>
        <taxon>Glomeromycotina</taxon>
        <taxon>Glomeromycetes</taxon>
        <taxon>Glomerales</taxon>
        <taxon>Glomeraceae</taxon>
        <taxon>Glomus</taxon>
    </lineage>
</organism>
<proteinExistence type="predicted"/>
<sequence>MNTTNYIAQANTNIPSSQNISSQISNNYQPSCPNNNNGSNIQYPSSNDQGSDIHIATPALQNVFEFYLPLSNDTVYHVTYTKLHSFDIAQRLNCGVNASQYHQNLKQLIQQQIQKQQQQVQQPVDFIRQQYTDNVTYSSAAMPLNAQDTGNGGSDINTAPIQNNN</sequence>
<evidence type="ECO:0000256" key="1">
    <source>
        <dbReference type="SAM" id="MobiDB-lite"/>
    </source>
</evidence>
<dbReference type="Proteomes" id="UP000265703">
    <property type="component" value="Unassembled WGS sequence"/>
</dbReference>
<feature type="compositionally biased region" description="Polar residues" evidence="1">
    <location>
        <begin position="146"/>
        <end position="165"/>
    </location>
</feature>
<evidence type="ECO:0000313" key="3">
    <source>
        <dbReference type="Proteomes" id="UP000265703"/>
    </source>
</evidence>
<feature type="region of interest" description="Disordered" evidence="1">
    <location>
        <begin position="143"/>
        <end position="165"/>
    </location>
</feature>
<protein>
    <submittedName>
        <fullName evidence="2">Uncharacterized protein</fullName>
    </submittedName>
</protein>
<keyword evidence="3" id="KW-1185">Reference proteome</keyword>
<reference evidence="2 3" key="1">
    <citation type="submission" date="2018-06" db="EMBL/GenBank/DDBJ databases">
        <title>Comparative genomics reveals the genomic features of Rhizophagus irregularis, R. cerebriforme, R. diaphanum and Gigaspora rosea, and their symbiotic lifestyle signature.</title>
        <authorList>
            <person name="Morin E."/>
            <person name="San Clemente H."/>
            <person name="Chen E.C.H."/>
            <person name="De La Providencia I."/>
            <person name="Hainaut M."/>
            <person name="Kuo A."/>
            <person name="Kohler A."/>
            <person name="Murat C."/>
            <person name="Tang N."/>
            <person name="Roy S."/>
            <person name="Loubradou J."/>
            <person name="Henrissat B."/>
            <person name="Grigoriev I.V."/>
            <person name="Corradi N."/>
            <person name="Roux C."/>
            <person name="Martin F.M."/>
        </authorList>
    </citation>
    <scope>NUCLEOTIDE SEQUENCE [LARGE SCALE GENOMIC DNA]</scope>
    <source>
        <strain evidence="2 3">DAOM 227022</strain>
    </source>
</reference>
<comment type="caution">
    <text evidence="2">The sequence shown here is derived from an EMBL/GenBank/DDBJ whole genome shotgun (WGS) entry which is preliminary data.</text>
</comment>
<gene>
    <name evidence="2" type="ORF">C1645_815007</name>
</gene>
<name>A0A397TEY3_9GLOM</name>